<evidence type="ECO:0000256" key="1">
    <source>
        <dbReference type="ARBA" id="ARBA00004123"/>
    </source>
</evidence>
<feature type="region of interest" description="Disordered" evidence="7">
    <location>
        <begin position="161"/>
        <end position="218"/>
    </location>
</feature>
<sequence>MSTSAEQSTTPAASGAGSTAAGFDLDIEQKPYTDAYTYGATGYCNFTGSSATPYFPSYNSFPTSTASSAVGSMYPHQFSMYQAQASSPEDQMTAKIIEGSEVKINGKGKKVRKPRTIYSSAQLQMLQQRFEKTQYLALPDRAQLATELGLTQTQVKIWFQNRRSKQKKQGKGGGSDKNGSDEEAEGEDEGSTGEGVHSPMGEQSDTTNELGVGGGSPSCIGGWPPVSLTAVTPLASAVGVSSGSLSAALTPTGTGATLTPLGASLPPPGLSSMGTSHLMQLSSPLAPQSFQLTSSSAFPAQLSTIHQFSFDNKYQGMEDAKQVLYPDPYSAAQYPYPTQYQYYGHTGY</sequence>
<evidence type="ECO:0000256" key="6">
    <source>
        <dbReference type="RuleBase" id="RU000682"/>
    </source>
</evidence>
<dbReference type="AlphaFoldDB" id="A0AAF3E9S2"/>
<dbReference type="SUPFAM" id="SSF46689">
    <property type="entry name" value="Homeodomain-like"/>
    <property type="match status" value="1"/>
</dbReference>
<dbReference type="InterPro" id="IPR020479">
    <property type="entry name" value="HD_metazoa"/>
</dbReference>
<dbReference type="InterPro" id="IPR001356">
    <property type="entry name" value="HD"/>
</dbReference>
<dbReference type="PANTHER" id="PTHR24327">
    <property type="entry name" value="HOMEOBOX PROTEIN"/>
    <property type="match status" value="1"/>
</dbReference>
<dbReference type="InterPro" id="IPR017970">
    <property type="entry name" value="Homeobox_CS"/>
</dbReference>
<evidence type="ECO:0000313" key="9">
    <source>
        <dbReference type="Proteomes" id="UP000887575"/>
    </source>
</evidence>
<keyword evidence="3 5" id="KW-0371">Homeobox</keyword>
<evidence type="ECO:0000256" key="3">
    <source>
        <dbReference type="ARBA" id="ARBA00023155"/>
    </source>
</evidence>
<dbReference type="FunFam" id="1.10.10.60:FF:000424">
    <property type="entry name" value="ANTP homeobox protein"/>
    <property type="match status" value="1"/>
</dbReference>
<protein>
    <submittedName>
        <fullName evidence="10">Homeobox domain-containing protein</fullName>
    </submittedName>
</protein>
<evidence type="ECO:0000256" key="4">
    <source>
        <dbReference type="ARBA" id="ARBA00023242"/>
    </source>
</evidence>
<dbReference type="PROSITE" id="PS00027">
    <property type="entry name" value="HOMEOBOX_1"/>
    <property type="match status" value="1"/>
</dbReference>
<dbReference type="SMART" id="SM00389">
    <property type="entry name" value="HOX"/>
    <property type="match status" value="1"/>
</dbReference>
<dbReference type="InterPro" id="IPR009057">
    <property type="entry name" value="Homeodomain-like_sf"/>
</dbReference>
<evidence type="ECO:0000256" key="7">
    <source>
        <dbReference type="SAM" id="MobiDB-lite"/>
    </source>
</evidence>
<reference evidence="10" key="1">
    <citation type="submission" date="2024-02" db="UniProtKB">
        <authorList>
            <consortium name="WormBaseParasite"/>
        </authorList>
    </citation>
    <scope>IDENTIFICATION</scope>
</reference>
<proteinExistence type="predicted"/>
<dbReference type="InterPro" id="IPR050460">
    <property type="entry name" value="Distal-less_Homeobox_TF"/>
</dbReference>
<keyword evidence="2 5" id="KW-0238">DNA-binding</keyword>
<dbReference type="PANTHER" id="PTHR24327:SF81">
    <property type="entry name" value="HOMEOTIC PROTEIN DISTAL-LESS-RELATED"/>
    <property type="match status" value="1"/>
</dbReference>
<dbReference type="GO" id="GO:0005634">
    <property type="term" value="C:nucleus"/>
    <property type="evidence" value="ECO:0007669"/>
    <property type="project" value="UniProtKB-SubCell"/>
</dbReference>
<dbReference type="Gene3D" id="1.10.10.60">
    <property type="entry name" value="Homeodomain-like"/>
    <property type="match status" value="1"/>
</dbReference>
<dbReference type="InterPro" id="IPR000047">
    <property type="entry name" value="HTH_motif"/>
</dbReference>
<dbReference type="GO" id="GO:0000981">
    <property type="term" value="F:DNA-binding transcription factor activity, RNA polymerase II-specific"/>
    <property type="evidence" value="ECO:0007669"/>
    <property type="project" value="InterPro"/>
</dbReference>
<evidence type="ECO:0000313" key="10">
    <source>
        <dbReference type="WBParaSite" id="MBELARI_LOCUS10670"/>
    </source>
</evidence>
<dbReference type="CDD" id="cd00086">
    <property type="entry name" value="homeodomain"/>
    <property type="match status" value="1"/>
</dbReference>
<dbReference type="PROSITE" id="PS50071">
    <property type="entry name" value="HOMEOBOX_2"/>
    <property type="match status" value="1"/>
</dbReference>
<organism evidence="9 10">
    <name type="scientific">Mesorhabditis belari</name>
    <dbReference type="NCBI Taxonomy" id="2138241"/>
    <lineage>
        <taxon>Eukaryota</taxon>
        <taxon>Metazoa</taxon>
        <taxon>Ecdysozoa</taxon>
        <taxon>Nematoda</taxon>
        <taxon>Chromadorea</taxon>
        <taxon>Rhabditida</taxon>
        <taxon>Rhabditina</taxon>
        <taxon>Rhabditomorpha</taxon>
        <taxon>Rhabditoidea</taxon>
        <taxon>Rhabditidae</taxon>
        <taxon>Mesorhabditinae</taxon>
        <taxon>Mesorhabditis</taxon>
    </lineage>
</organism>
<evidence type="ECO:0000259" key="8">
    <source>
        <dbReference type="PROSITE" id="PS50071"/>
    </source>
</evidence>
<keyword evidence="4 5" id="KW-0539">Nucleus</keyword>
<evidence type="ECO:0000256" key="2">
    <source>
        <dbReference type="ARBA" id="ARBA00023125"/>
    </source>
</evidence>
<accession>A0AAF3E9S2</accession>
<dbReference type="PRINTS" id="PR00024">
    <property type="entry name" value="HOMEOBOX"/>
</dbReference>
<feature type="domain" description="Homeobox" evidence="8">
    <location>
        <begin position="109"/>
        <end position="169"/>
    </location>
</feature>
<dbReference type="PRINTS" id="PR00031">
    <property type="entry name" value="HTHREPRESSR"/>
</dbReference>
<dbReference type="Pfam" id="PF00046">
    <property type="entry name" value="Homeodomain"/>
    <property type="match status" value="1"/>
</dbReference>
<name>A0AAF3E9S2_9BILA</name>
<feature type="compositionally biased region" description="Acidic residues" evidence="7">
    <location>
        <begin position="181"/>
        <end position="191"/>
    </location>
</feature>
<keyword evidence="9" id="KW-1185">Reference proteome</keyword>
<dbReference type="WBParaSite" id="MBELARI_LOCUS10670">
    <property type="protein sequence ID" value="MBELARI_LOCUS10670"/>
    <property type="gene ID" value="MBELARI_LOCUS10670"/>
</dbReference>
<dbReference type="Proteomes" id="UP000887575">
    <property type="component" value="Unassembled WGS sequence"/>
</dbReference>
<dbReference type="GO" id="GO:0000978">
    <property type="term" value="F:RNA polymerase II cis-regulatory region sequence-specific DNA binding"/>
    <property type="evidence" value="ECO:0007669"/>
    <property type="project" value="TreeGrafter"/>
</dbReference>
<evidence type="ECO:0000256" key="5">
    <source>
        <dbReference type="PROSITE-ProRule" id="PRU00108"/>
    </source>
</evidence>
<feature type="DNA-binding region" description="Homeobox" evidence="5">
    <location>
        <begin position="111"/>
        <end position="170"/>
    </location>
</feature>
<comment type="subcellular location">
    <subcellularLocation>
        <location evidence="1 5 6">Nucleus</location>
    </subcellularLocation>
</comment>